<dbReference type="GO" id="GO:0046872">
    <property type="term" value="F:metal ion binding"/>
    <property type="evidence" value="ECO:0007669"/>
    <property type="project" value="UniProtKB-KW"/>
</dbReference>
<proteinExistence type="inferred from homology"/>
<dbReference type="Gene3D" id="3.40.50.300">
    <property type="entry name" value="P-loop containing nucleotide triphosphate hydrolases"/>
    <property type="match status" value="1"/>
</dbReference>
<evidence type="ECO:0000256" key="7">
    <source>
        <dbReference type="ARBA" id="ARBA00022531"/>
    </source>
</evidence>
<dbReference type="PANTHER" id="PTHR42864">
    <property type="entry name" value="LIGHT-INDEPENDENT PROTOCHLOROPHYLLIDE REDUCTASE IRON-SULFUR ATP-BINDING PROTEIN"/>
    <property type="match status" value="1"/>
</dbReference>
<evidence type="ECO:0000256" key="17">
    <source>
        <dbReference type="RuleBase" id="RU003688"/>
    </source>
</evidence>
<evidence type="ECO:0000256" key="14">
    <source>
        <dbReference type="ARBA" id="ARBA00023014"/>
    </source>
</evidence>
<evidence type="ECO:0000256" key="11">
    <source>
        <dbReference type="ARBA" id="ARBA00022842"/>
    </source>
</evidence>
<keyword evidence="14 17" id="KW-0411">Iron-sulfur</keyword>
<name>A0AAN2CAF6_UNVUL</name>
<evidence type="ECO:0000256" key="9">
    <source>
        <dbReference type="ARBA" id="ARBA00022741"/>
    </source>
</evidence>
<dbReference type="GO" id="GO:0051539">
    <property type="term" value="F:4 iron, 4 sulfur cluster binding"/>
    <property type="evidence" value="ECO:0007669"/>
    <property type="project" value="UniProtKB-KW"/>
</dbReference>
<dbReference type="Pfam" id="PF00142">
    <property type="entry name" value="Fer4_NifH"/>
    <property type="match status" value="1"/>
</dbReference>
<evidence type="ECO:0000256" key="12">
    <source>
        <dbReference type="ARBA" id="ARBA00023002"/>
    </source>
</evidence>
<organism evidence="18 19">
    <name type="scientific">Vulcanimicrobium alpinum</name>
    <dbReference type="NCBI Taxonomy" id="3016050"/>
    <lineage>
        <taxon>Bacteria</taxon>
        <taxon>Bacillati</taxon>
        <taxon>Vulcanimicrobiota</taxon>
        <taxon>Vulcanimicrobiia</taxon>
        <taxon>Vulcanimicrobiales</taxon>
        <taxon>Vulcanimicrobiaceae</taxon>
        <taxon>Vulcanimicrobium</taxon>
    </lineage>
</organism>
<dbReference type="Proteomes" id="UP001317532">
    <property type="component" value="Chromosome"/>
</dbReference>
<comment type="catalytic activity">
    <reaction evidence="16">
        <text>N2 + 8 reduced [2Fe-2S]-[ferredoxin] + 16 ATP + 16 H2O = H2 + 8 oxidized [2Fe-2S]-[ferredoxin] + 2 NH4(+) + 16 ADP + 16 phosphate + 6 H(+)</text>
        <dbReference type="Rhea" id="RHEA:21448"/>
        <dbReference type="Rhea" id="RHEA-COMP:10000"/>
        <dbReference type="Rhea" id="RHEA-COMP:10001"/>
        <dbReference type="ChEBI" id="CHEBI:15377"/>
        <dbReference type="ChEBI" id="CHEBI:15378"/>
        <dbReference type="ChEBI" id="CHEBI:17997"/>
        <dbReference type="ChEBI" id="CHEBI:18276"/>
        <dbReference type="ChEBI" id="CHEBI:28938"/>
        <dbReference type="ChEBI" id="CHEBI:30616"/>
        <dbReference type="ChEBI" id="CHEBI:33737"/>
        <dbReference type="ChEBI" id="CHEBI:33738"/>
        <dbReference type="ChEBI" id="CHEBI:43474"/>
        <dbReference type="ChEBI" id="CHEBI:456216"/>
        <dbReference type="EC" id="1.18.6.1"/>
    </reaction>
</comment>
<keyword evidence="10 17" id="KW-0067">ATP-binding</keyword>
<dbReference type="PIRSF" id="PIRSF000363">
    <property type="entry name" value="Nitrogenase_iron"/>
    <property type="match status" value="1"/>
</dbReference>
<evidence type="ECO:0000256" key="16">
    <source>
        <dbReference type="ARBA" id="ARBA00047967"/>
    </source>
</evidence>
<dbReference type="PROSITE" id="PS00746">
    <property type="entry name" value="NIFH_FRXC_1"/>
    <property type="match status" value="1"/>
</dbReference>
<keyword evidence="19" id="KW-1185">Reference proteome</keyword>
<keyword evidence="7" id="KW-0602">Photosynthesis</keyword>
<evidence type="ECO:0000256" key="1">
    <source>
        <dbReference type="ARBA" id="ARBA00001966"/>
    </source>
</evidence>
<comment type="cofactor">
    <cofactor evidence="1">
        <name>[4Fe-4S] cluster</name>
        <dbReference type="ChEBI" id="CHEBI:49883"/>
    </cofactor>
</comment>
<evidence type="ECO:0000256" key="8">
    <source>
        <dbReference type="ARBA" id="ARBA00022723"/>
    </source>
</evidence>
<keyword evidence="8 17" id="KW-0479">Metal-binding</keyword>
<comment type="function">
    <text evidence="2">The key enzymatic reactions in nitrogen fixation are catalyzed by the nitrogenase complex, which has 2 components: the iron protein and the molybdenum-iron protein.</text>
</comment>
<dbReference type="PANTHER" id="PTHR42864:SF2">
    <property type="entry name" value="LIGHT-INDEPENDENT PROTOCHLOROPHYLLIDE REDUCTASE IRON-SULFUR ATP-BINDING PROTEIN"/>
    <property type="match status" value="1"/>
</dbReference>
<dbReference type="SUPFAM" id="SSF52540">
    <property type="entry name" value="P-loop containing nucleoside triphosphate hydrolases"/>
    <property type="match status" value="1"/>
</dbReference>
<dbReference type="GO" id="GO:0005524">
    <property type="term" value="F:ATP binding"/>
    <property type="evidence" value="ECO:0007669"/>
    <property type="project" value="UniProtKB-KW"/>
</dbReference>
<keyword evidence="6 17" id="KW-0004">4Fe-4S</keyword>
<keyword evidence="15" id="KW-0149">Chlorophyll biosynthesis</keyword>
<dbReference type="GO" id="GO:0019685">
    <property type="term" value="P:photosynthesis, dark reaction"/>
    <property type="evidence" value="ECO:0007669"/>
    <property type="project" value="InterPro"/>
</dbReference>
<dbReference type="AlphaFoldDB" id="A0AAN2CAF6"/>
<keyword evidence="12 17" id="KW-0560">Oxidoreductase</keyword>
<evidence type="ECO:0000256" key="3">
    <source>
        <dbReference type="ARBA" id="ARBA00005504"/>
    </source>
</evidence>
<evidence type="ECO:0000256" key="13">
    <source>
        <dbReference type="ARBA" id="ARBA00023004"/>
    </source>
</evidence>
<sequence>MDMLKIAVYGKGGIGKSTFSSNLSAAFGRAGKKTIQVGCDPKHDSTFTLTGDLIPTVVEVLSAAKFKSDEIERDEIIFPGKYGVDCVEAGGPPAGAGCGGYVVGETVKLLEKFGVYNDYDVMVFDVLGDVVCGGFSAPLQHSEQVIIVATNDFDSIFAANRIATAIGIKQRSGGGTLAGIVANRASNAELVGPYAQRIGSVCLTCIPENDSVRKSRLTAQTVFEQDPSGELGRPWTALAARLLDGVPLVVPTPIPERELFKQLGADYVRPADIPAPAMAV</sequence>
<evidence type="ECO:0000256" key="4">
    <source>
        <dbReference type="ARBA" id="ARBA00011738"/>
    </source>
</evidence>
<comment type="subunit">
    <text evidence="4">Homodimer.</text>
</comment>
<dbReference type="KEGG" id="vab:WPS_25800"/>
<keyword evidence="9 17" id="KW-0547">Nucleotide-binding</keyword>
<reference evidence="18 19" key="1">
    <citation type="journal article" date="2022" name="ISME Commun">
        <title>Vulcanimicrobium alpinus gen. nov. sp. nov., the first cultivated representative of the candidate phylum 'Eremiobacterota', is a metabolically versatile aerobic anoxygenic phototroph.</title>
        <authorList>
            <person name="Yabe S."/>
            <person name="Muto K."/>
            <person name="Abe K."/>
            <person name="Yokota A."/>
            <person name="Staudigel H."/>
            <person name="Tebo B.M."/>
        </authorList>
    </citation>
    <scope>NUCLEOTIDE SEQUENCE [LARGE SCALE GENOMIC DNA]</scope>
    <source>
        <strain evidence="18 19">WC8-2</strain>
    </source>
</reference>
<dbReference type="InterPro" id="IPR000392">
    <property type="entry name" value="NifH/frxC"/>
</dbReference>
<dbReference type="EMBL" id="AP025523">
    <property type="protein sequence ID" value="BDE07304.1"/>
    <property type="molecule type" value="Genomic_DNA"/>
</dbReference>
<dbReference type="GO" id="GO:0016163">
    <property type="term" value="F:nitrogenase activity"/>
    <property type="evidence" value="ECO:0007669"/>
    <property type="project" value="UniProtKB-EC"/>
</dbReference>
<dbReference type="GO" id="GO:0015995">
    <property type="term" value="P:chlorophyll biosynthetic process"/>
    <property type="evidence" value="ECO:0007669"/>
    <property type="project" value="UniProtKB-KW"/>
</dbReference>
<dbReference type="EC" id="1.18.6.1" evidence="5"/>
<protein>
    <recommendedName>
        <fullName evidence="5">nitrogenase</fullName>
        <ecNumber evidence="5">1.18.6.1</ecNumber>
    </recommendedName>
</protein>
<evidence type="ECO:0000256" key="6">
    <source>
        <dbReference type="ARBA" id="ARBA00022485"/>
    </source>
</evidence>
<evidence type="ECO:0000256" key="2">
    <source>
        <dbReference type="ARBA" id="ARBA00002234"/>
    </source>
</evidence>
<dbReference type="PROSITE" id="PS00692">
    <property type="entry name" value="NIFH_FRXC_2"/>
    <property type="match status" value="1"/>
</dbReference>
<evidence type="ECO:0000313" key="19">
    <source>
        <dbReference type="Proteomes" id="UP001317532"/>
    </source>
</evidence>
<dbReference type="PROSITE" id="PS51026">
    <property type="entry name" value="NIFH_FRXC_3"/>
    <property type="match status" value="1"/>
</dbReference>
<evidence type="ECO:0000256" key="15">
    <source>
        <dbReference type="ARBA" id="ARBA00023171"/>
    </source>
</evidence>
<evidence type="ECO:0000313" key="18">
    <source>
        <dbReference type="EMBL" id="BDE07304.1"/>
    </source>
</evidence>
<dbReference type="InterPro" id="IPR027417">
    <property type="entry name" value="P-loop_NTPase"/>
</dbReference>
<evidence type="ECO:0000256" key="10">
    <source>
        <dbReference type="ARBA" id="ARBA00022840"/>
    </source>
</evidence>
<dbReference type="InterPro" id="IPR005971">
    <property type="entry name" value="Protochlorophyllide_ATP-bd"/>
</dbReference>
<keyword evidence="11" id="KW-0460">Magnesium</keyword>
<keyword evidence="13 17" id="KW-0408">Iron</keyword>
<comment type="similarity">
    <text evidence="3 17">Belongs to the NifH/BchL/ChlL family.</text>
</comment>
<accession>A0AAN2CAF6</accession>
<gene>
    <name evidence="18" type="primary">bchL</name>
    <name evidence="18" type="ORF">WPS_25800</name>
</gene>
<dbReference type="PRINTS" id="PR00091">
    <property type="entry name" value="NITROGNASEII"/>
</dbReference>
<dbReference type="InterPro" id="IPR030655">
    <property type="entry name" value="NifH/chlL_CS"/>
</dbReference>
<evidence type="ECO:0000256" key="5">
    <source>
        <dbReference type="ARBA" id="ARBA00012773"/>
    </source>
</evidence>
<dbReference type="NCBIfam" id="TIGR01281">
    <property type="entry name" value="DPOR_bchL"/>
    <property type="match status" value="1"/>
</dbReference>